<organism evidence="1 2">
    <name type="scientific">Candidatus Portnoybacteria bacterium RBG_19FT_COMBO_36_7</name>
    <dbReference type="NCBI Taxonomy" id="1801992"/>
    <lineage>
        <taxon>Bacteria</taxon>
        <taxon>Candidatus Portnoyibacteriota</taxon>
    </lineage>
</organism>
<dbReference type="Proteomes" id="UP000179099">
    <property type="component" value="Unassembled WGS sequence"/>
</dbReference>
<gene>
    <name evidence="1" type="ORF">A2Y98_01715</name>
</gene>
<sequence length="122" mass="14067">MEAVQKLNEIQAVIAELEKLEKYLYGPIERFRKLRKEISSSADFLRGLQKSIRQADKKDHNLTLKIAAGMETADSEILNKFFERTINDLNEIRQEITEKWSALKEAREENALVGEQGESEIS</sequence>
<comment type="caution">
    <text evidence="1">The sequence shown here is derived from an EMBL/GenBank/DDBJ whole genome shotgun (WGS) entry which is preliminary data.</text>
</comment>
<name>A0A1G2F7U4_9BACT</name>
<evidence type="ECO:0000313" key="1">
    <source>
        <dbReference type="EMBL" id="OGZ33631.1"/>
    </source>
</evidence>
<dbReference type="STRING" id="1801992.A2Y98_01715"/>
<evidence type="ECO:0000313" key="2">
    <source>
        <dbReference type="Proteomes" id="UP000179099"/>
    </source>
</evidence>
<dbReference type="AlphaFoldDB" id="A0A1G2F7U4"/>
<accession>A0A1G2F7U4</accession>
<protein>
    <submittedName>
        <fullName evidence="1">Uncharacterized protein</fullName>
    </submittedName>
</protein>
<dbReference type="EMBL" id="MHMW01000028">
    <property type="protein sequence ID" value="OGZ33631.1"/>
    <property type="molecule type" value="Genomic_DNA"/>
</dbReference>
<proteinExistence type="predicted"/>
<reference evidence="1 2" key="1">
    <citation type="journal article" date="2016" name="Nat. Commun.">
        <title>Thousands of microbial genomes shed light on interconnected biogeochemical processes in an aquifer system.</title>
        <authorList>
            <person name="Anantharaman K."/>
            <person name="Brown C.T."/>
            <person name="Hug L.A."/>
            <person name="Sharon I."/>
            <person name="Castelle C.J."/>
            <person name="Probst A.J."/>
            <person name="Thomas B.C."/>
            <person name="Singh A."/>
            <person name="Wilkins M.J."/>
            <person name="Karaoz U."/>
            <person name="Brodie E.L."/>
            <person name="Williams K.H."/>
            <person name="Hubbard S.S."/>
            <person name="Banfield J.F."/>
        </authorList>
    </citation>
    <scope>NUCLEOTIDE SEQUENCE [LARGE SCALE GENOMIC DNA]</scope>
</reference>